<name>A0ABZ2NMF5_9BACI</name>
<accession>A0ABZ2NMF5</accession>
<protein>
    <recommendedName>
        <fullName evidence="3">DUF2524 family protein</fullName>
    </recommendedName>
</protein>
<dbReference type="EMBL" id="CP147407">
    <property type="protein sequence ID" value="WXB98564.1"/>
    <property type="molecule type" value="Genomic_DNA"/>
</dbReference>
<evidence type="ECO:0008006" key="3">
    <source>
        <dbReference type="Google" id="ProtNLM"/>
    </source>
</evidence>
<sequence>MNTSNLPFEISINVNELLSLSSRLKERERELQEVQKGFDHSYYKASSHYPNIEQLDISYHAASIKLQMERLIETMAQLAEITQLTPAQLNNADQHSAEQISQI</sequence>
<proteinExistence type="predicted"/>
<keyword evidence="2" id="KW-1185">Reference proteome</keyword>
<organism evidence="1 2">
    <name type="scientific">Metabacillus sediminis</name>
    <dbReference type="NCBI Taxonomy" id="3117746"/>
    <lineage>
        <taxon>Bacteria</taxon>
        <taxon>Bacillati</taxon>
        <taxon>Bacillota</taxon>
        <taxon>Bacilli</taxon>
        <taxon>Bacillales</taxon>
        <taxon>Bacillaceae</taxon>
        <taxon>Metabacillus</taxon>
    </lineage>
</organism>
<gene>
    <name evidence="1" type="ORF">WCV65_08840</name>
</gene>
<evidence type="ECO:0000313" key="1">
    <source>
        <dbReference type="EMBL" id="WXB98564.1"/>
    </source>
</evidence>
<dbReference type="Proteomes" id="UP001377337">
    <property type="component" value="Chromosome"/>
</dbReference>
<evidence type="ECO:0000313" key="2">
    <source>
        <dbReference type="Proteomes" id="UP001377337"/>
    </source>
</evidence>
<dbReference type="RefSeq" id="WP_338781674.1">
    <property type="nucleotide sequence ID" value="NZ_CP147407.1"/>
</dbReference>
<reference evidence="1 2" key="1">
    <citation type="submission" date="2024-02" db="EMBL/GenBank/DDBJ databases">
        <title>Seven novel Bacillus-like species.</title>
        <authorList>
            <person name="Liu G."/>
        </authorList>
    </citation>
    <scope>NUCLEOTIDE SEQUENCE [LARGE SCALE GENOMIC DNA]</scope>
    <source>
        <strain evidence="1 2">FJAT-52054</strain>
    </source>
</reference>